<dbReference type="EMBL" id="JACHFH010000016">
    <property type="protein sequence ID" value="MBB5336363.1"/>
    <property type="molecule type" value="Genomic_DNA"/>
</dbReference>
<proteinExistence type="inferred from homology"/>
<dbReference type="PROSITE" id="PS00715">
    <property type="entry name" value="SIGMA70_1"/>
    <property type="match status" value="1"/>
</dbReference>
<dbReference type="InterPro" id="IPR050813">
    <property type="entry name" value="Sigma-70_Factor"/>
</dbReference>
<dbReference type="InterPro" id="IPR013325">
    <property type="entry name" value="RNA_pol_sigma_r2"/>
</dbReference>
<dbReference type="SUPFAM" id="SSF88659">
    <property type="entry name" value="Sigma3 and sigma4 domains of RNA polymerase sigma factors"/>
    <property type="match status" value="1"/>
</dbReference>
<evidence type="ECO:0000313" key="8">
    <source>
        <dbReference type="Proteomes" id="UP000559117"/>
    </source>
</evidence>
<dbReference type="InterPro" id="IPR036388">
    <property type="entry name" value="WH-like_DNA-bd_sf"/>
</dbReference>
<evidence type="ECO:0000313" key="7">
    <source>
        <dbReference type="EMBL" id="MBB5336363.1"/>
    </source>
</evidence>
<dbReference type="InterPro" id="IPR000943">
    <property type="entry name" value="RNA_pol_sigma70"/>
</dbReference>
<dbReference type="NCBIfam" id="TIGR02937">
    <property type="entry name" value="sigma70-ECF"/>
    <property type="match status" value="1"/>
</dbReference>
<feature type="domain" description="RNA polymerase sigma-70" evidence="6">
    <location>
        <begin position="63"/>
        <end position="76"/>
    </location>
</feature>
<keyword evidence="2" id="KW-0805">Transcription regulation</keyword>
<keyword evidence="8" id="KW-1185">Reference proteome</keyword>
<dbReference type="PRINTS" id="PR00046">
    <property type="entry name" value="SIGMA70FCT"/>
</dbReference>
<dbReference type="PANTHER" id="PTHR30376:SF3">
    <property type="entry name" value="RNA POLYMERASE SIGMA FACTOR RPOH"/>
    <property type="match status" value="1"/>
</dbReference>
<evidence type="ECO:0000256" key="5">
    <source>
        <dbReference type="ARBA" id="ARBA00023163"/>
    </source>
</evidence>
<reference evidence="7 8" key="1">
    <citation type="submission" date="2020-08" db="EMBL/GenBank/DDBJ databases">
        <title>Genomic Encyclopedia of Type Strains, Phase IV (KMG-IV): sequencing the most valuable type-strain genomes for metagenomic binning, comparative biology and taxonomic classification.</title>
        <authorList>
            <person name="Goeker M."/>
        </authorList>
    </citation>
    <scope>NUCLEOTIDE SEQUENCE [LARGE SCALE GENOMIC DNA]</scope>
    <source>
        <strain evidence="7 8">DSM 24661</strain>
    </source>
</reference>
<dbReference type="Pfam" id="PF04542">
    <property type="entry name" value="Sigma70_r2"/>
    <property type="match status" value="1"/>
</dbReference>
<evidence type="ECO:0000256" key="4">
    <source>
        <dbReference type="ARBA" id="ARBA00023125"/>
    </source>
</evidence>
<dbReference type="Gene3D" id="1.10.10.10">
    <property type="entry name" value="Winged helix-like DNA-binding domain superfamily/Winged helix DNA-binding domain"/>
    <property type="match status" value="1"/>
</dbReference>
<comment type="similarity">
    <text evidence="1">Belongs to the sigma-70 factor family.</text>
</comment>
<organism evidence="7 8">
    <name type="scientific">Pectinatus brassicae</name>
    <dbReference type="NCBI Taxonomy" id="862415"/>
    <lineage>
        <taxon>Bacteria</taxon>
        <taxon>Bacillati</taxon>
        <taxon>Bacillota</taxon>
        <taxon>Negativicutes</taxon>
        <taxon>Selenomonadales</taxon>
        <taxon>Selenomonadaceae</taxon>
        <taxon>Pectinatus</taxon>
    </lineage>
</organism>
<keyword evidence="3" id="KW-0731">Sigma factor</keyword>
<dbReference type="Pfam" id="PF04545">
    <property type="entry name" value="Sigma70_r4"/>
    <property type="match status" value="1"/>
</dbReference>
<dbReference type="Gene3D" id="1.20.120.1810">
    <property type="match status" value="1"/>
</dbReference>
<dbReference type="SUPFAM" id="SSF88946">
    <property type="entry name" value="Sigma2 domain of RNA polymerase sigma factors"/>
    <property type="match status" value="1"/>
</dbReference>
<keyword evidence="5" id="KW-0804">Transcription</keyword>
<sequence length="206" mass="24538">MDIRDYMAEIQKINLLEPEEEATLWYNYKKHNDDDARCQIIESYQPLVFKCIRPFITVEFVMDLVQEGIIGLIEAVERYEPEKNIAFSLYAVHRIKGRIINCLKKEYKGEQFVYSDILTEEQEFIASDINVSEQAEKNFLNNYIQKEMLRLPDKERIVLDSVYLKDRPPQELAQSLDISLAHVYRLQKKAVQRLRGMMSKFMHNWH</sequence>
<protein>
    <submittedName>
        <fullName evidence="7">RNA polymerase sporulation-specific sigma factor</fullName>
    </submittedName>
</protein>
<evidence type="ECO:0000256" key="2">
    <source>
        <dbReference type="ARBA" id="ARBA00023015"/>
    </source>
</evidence>
<dbReference type="RefSeq" id="WP_183861232.1">
    <property type="nucleotide sequence ID" value="NZ_JACHFH010000016.1"/>
</dbReference>
<dbReference type="GO" id="GO:0016987">
    <property type="term" value="F:sigma factor activity"/>
    <property type="evidence" value="ECO:0007669"/>
    <property type="project" value="UniProtKB-KW"/>
</dbReference>
<dbReference type="InterPro" id="IPR013324">
    <property type="entry name" value="RNA_pol_sigma_r3/r4-like"/>
</dbReference>
<dbReference type="AlphaFoldDB" id="A0A840UTS7"/>
<gene>
    <name evidence="7" type="ORF">HNR32_001511</name>
</gene>
<comment type="caution">
    <text evidence="7">The sequence shown here is derived from an EMBL/GenBank/DDBJ whole genome shotgun (WGS) entry which is preliminary data.</text>
</comment>
<dbReference type="InterPro" id="IPR007630">
    <property type="entry name" value="RNA_pol_sigma70_r4"/>
</dbReference>
<dbReference type="InterPro" id="IPR007627">
    <property type="entry name" value="RNA_pol_sigma70_r2"/>
</dbReference>
<keyword evidence="4" id="KW-0238">DNA-binding</keyword>
<evidence type="ECO:0000256" key="1">
    <source>
        <dbReference type="ARBA" id="ARBA00007788"/>
    </source>
</evidence>
<dbReference type="GO" id="GO:0003677">
    <property type="term" value="F:DNA binding"/>
    <property type="evidence" value="ECO:0007669"/>
    <property type="project" value="UniProtKB-KW"/>
</dbReference>
<evidence type="ECO:0000256" key="3">
    <source>
        <dbReference type="ARBA" id="ARBA00023082"/>
    </source>
</evidence>
<accession>A0A840UTS7</accession>
<dbReference type="PANTHER" id="PTHR30376">
    <property type="entry name" value="SIGMA FACTOR RPOH HEAT SHOCK RELATED"/>
    <property type="match status" value="1"/>
</dbReference>
<dbReference type="Proteomes" id="UP000559117">
    <property type="component" value="Unassembled WGS sequence"/>
</dbReference>
<evidence type="ECO:0000259" key="6">
    <source>
        <dbReference type="PROSITE" id="PS00715"/>
    </source>
</evidence>
<name>A0A840UTS7_9FIRM</name>
<dbReference type="GO" id="GO:0006352">
    <property type="term" value="P:DNA-templated transcription initiation"/>
    <property type="evidence" value="ECO:0007669"/>
    <property type="project" value="InterPro"/>
</dbReference>
<dbReference type="InterPro" id="IPR014284">
    <property type="entry name" value="RNA_pol_sigma-70_dom"/>
</dbReference>